<organism evidence="1">
    <name type="scientific">Alexandrium catenella</name>
    <name type="common">Red tide dinoflagellate</name>
    <name type="synonym">Gonyaulax catenella</name>
    <dbReference type="NCBI Taxonomy" id="2925"/>
    <lineage>
        <taxon>Eukaryota</taxon>
        <taxon>Sar</taxon>
        <taxon>Alveolata</taxon>
        <taxon>Dinophyceae</taxon>
        <taxon>Gonyaulacales</taxon>
        <taxon>Pyrocystaceae</taxon>
        <taxon>Alexandrium</taxon>
    </lineage>
</organism>
<protein>
    <submittedName>
        <fullName evidence="1">Uncharacterized protein</fullName>
    </submittedName>
</protein>
<reference evidence="1" key="1">
    <citation type="submission" date="2021-01" db="EMBL/GenBank/DDBJ databases">
        <authorList>
            <person name="Corre E."/>
            <person name="Pelletier E."/>
            <person name="Niang G."/>
            <person name="Scheremetjew M."/>
            <person name="Finn R."/>
            <person name="Kale V."/>
            <person name="Holt S."/>
            <person name="Cochrane G."/>
            <person name="Meng A."/>
            <person name="Brown T."/>
            <person name="Cohen L."/>
        </authorList>
    </citation>
    <scope>NUCLEOTIDE SEQUENCE</scope>
    <source>
        <strain evidence="1">OF101</strain>
    </source>
</reference>
<name>A0A7S1S563_ALECA</name>
<gene>
    <name evidence="1" type="ORF">ACAT0790_LOCUS61132</name>
</gene>
<sequence>MDFGQHQDRGAGDAQAPFVAAQAFKGAKPGYVFKLGDRGVGYYLDAGARGSGAGAPTAGPSGFTPAAAFEGARPGYVFKLGRLGLGYYADTYSLWMASAAKGGAASRLGTSCGAQHRLNTASKRVASEGALMGRLGTGRKRDEAKMFARAGGKLLGLS</sequence>
<evidence type="ECO:0000313" key="1">
    <source>
        <dbReference type="EMBL" id="CAD9184360.1"/>
    </source>
</evidence>
<dbReference type="EMBL" id="HBGE01102548">
    <property type="protein sequence ID" value="CAD9184360.1"/>
    <property type="molecule type" value="Transcribed_RNA"/>
</dbReference>
<proteinExistence type="predicted"/>
<accession>A0A7S1S563</accession>
<dbReference type="AlphaFoldDB" id="A0A7S1S563"/>